<organism evidence="1 2">
    <name type="scientific">Inconstantimicrobium mannanitabidum</name>
    <dbReference type="NCBI Taxonomy" id="1604901"/>
    <lineage>
        <taxon>Bacteria</taxon>
        <taxon>Bacillati</taxon>
        <taxon>Bacillota</taxon>
        <taxon>Clostridia</taxon>
        <taxon>Eubacteriales</taxon>
        <taxon>Clostridiaceae</taxon>
        <taxon>Inconstantimicrobium</taxon>
    </lineage>
</organism>
<dbReference type="Proteomes" id="UP001058074">
    <property type="component" value="Unassembled WGS sequence"/>
</dbReference>
<protein>
    <submittedName>
        <fullName evidence="1">Uncharacterized protein</fullName>
    </submittedName>
</protein>
<sequence>MEEELITKKDLLDLTGISYGQLYRWKRKALIPDEWFIKKSSFTGQETYLPKEKILNRVNKIIELKDTVSLDELADMFSINPKSKSYTWEDIIENEISSEACLKLYSKSFGEKEEFVFKDVLCIYIFNKLLKDNILSFEQIEETIESIDFYYEKTEEKDYNLVMVKEKETIFSFFVAKDSWIPLKEYKVILDINFHDLADQIKKKLRG</sequence>
<gene>
    <name evidence="1" type="primary">yhbD</name>
    <name evidence="1" type="ORF">rsdtw13_41580</name>
</gene>
<name>A0ACB5RIH9_9CLOT</name>
<accession>A0ACB5RIH9</accession>
<comment type="caution">
    <text evidence="1">The sequence shown here is derived from an EMBL/GenBank/DDBJ whole genome shotgun (WGS) entry which is preliminary data.</text>
</comment>
<evidence type="ECO:0000313" key="1">
    <source>
        <dbReference type="EMBL" id="GKX68900.1"/>
    </source>
</evidence>
<evidence type="ECO:0000313" key="2">
    <source>
        <dbReference type="Proteomes" id="UP001058074"/>
    </source>
</evidence>
<reference evidence="1" key="1">
    <citation type="journal article" date="2025" name="Int. J. Syst. Evol. Microbiol.">
        <title>Inconstantimicrobium mannanitabidum sp. nov., a novel member of the family Clostridiaceae isolated from anoxic soil under the treatment of reductive soil disinfestation.</title>
        <authorList>
            <person name="Ueki A."/>
            <person name="Tonouchi A."/>
            <person name="Honma S."/>
            <person name="Kaku N."/>
            <person name="Ueki K."/>
        </authorList>
    </citation>
    <scope>NUCLEOTIDE SEQUENCE</scope>
    <source>
        <strain evidence="1">TW13</strain>
    </source>
</reference>
<keyword evidence="2" id="KW-1185">Reference proteome</keyword>
<proteinExistence type="predicted"/>
<dbReference type="EMBL" id="BROD01000001">
    <property type="protein sequence ID" value="GKX68900.1"/>
    <property type="molecule type" value="Genomic_DNA"/>
</dbReference>